<proteinExistence type="predicted"/>
<evidence type="ECO:0000313" key="2">
    <source>
        <dbReference type="Proteomes" id="UP001552299"/>
    </source>
</evidence>
<dbReference type="EMBL" id="JANQDX010000002">
    <property type="protein sequence ID" value="KAL0927776.1"/>
    <property type="molecule type" value="Genomic_DNA"/>
</dbReference>
<dbReference type="Proteomes" id="UP001552299">
    <property type="component" value="Unassembled WGS sequence"/>
</dbReference>
<protein>
    <submittedName>
        <fullName evidence="1">Uncharacterized protein</fullName>
    </submittedName>
</protein>
<dbReference type="PANTHER" id="PTHR33702">
    <property type="entry name" value="BNAA09G40010D PROTEIN"/>
    <property type="match status" value="1"/>
</dbReference>
<organism evidence="1 2">
    <name type="scientific">Dendrobium thyrsiflorum</name>
    <name type="common">Pinecone-like raceme dendrobium</name>
    <name type="synonym">Orchid</name>
    <dbReference type="NCBI Taxonomy" id="117978"/>
    <lineage>
        <taxon>Eukaryota</taxon>
        <taxon>Viridiplantae</taxon>
        <taxon>Streptophyta</taxon>
        <taxon>Embryophyta</taxon>
        <taxon>Tracheophyta</taxon>
        <taxon>Spermatophyta</taxon>
        <taxon>Magnoliopsida</taxon>
        <taxon>Liliopsida</taxon>
        <taxon>Asparagales</taxon>
        <taxon>Orchidaceae</taxon>
        <taxon>Epidendroideae</taxon>
        <taxon>Malaxideae</taxon>
        <taxon>Dendrobiinae</taxon>
        <taxon>Dendrobium</taxon>
    </lineage>
</organism>
<accession>A0ABD0W0K9</accession>
<gene>
    <name evidence="1" type="ORF">M5K25_001984</name>
</gene>
<reference evidence="1 2" key="1">
    <citation type="journal article" date="2024" name="Plant Biotechnol. J.">
        <title>Dendrobium thyrsiflorum genome and its molecular insights into genes involved in important horticultural traits.</title>
        <authorList>
            <person name="Chen B."/>
            <person name="Wang J.Y."/>
            <person name="Zheng P.J."/>
            <person name="Li K.L."/>
            <person name="Liang Y.M."/>
            <person name="Chen X.F."/>
            <person name="Zhang C."/>
            <person name="Zhao X."/>
            <person name="He X."/>
            <person name="Zhang G.Q."/>
            <person name="Liu Z.J."/>
            <person name="Xu Q."/>
        </authorList>
    </citation>
    <scope>NUCLEOTIDE SEQUENCE [LARGE SCALE GENOMIC DNA]</scope>
    <source>
        <strain evidence="1">GZMU011</strain>
    </source>
</reference>
<dbReference type="PANTHER" id="PTHR33702:SF5">
    <property type="entry name" value="OS01G0308600 PROTEIN"/>
    <property type="match status" value="1"/>
</dbReference>
<sequence>MEWIDEVEGHNGSFKYWWQPRAYQKLDSGGPRRVRRSKKKLGGGWRQRLWRIKVWPKLKILQKVYPKRIFAGIHQAYVRTMIGFACKLRLGNDMDGFGGILASPEREYDELLILQLQNLLLERKHGFATVGITDASPCGEIRL</sequence>
<evidence type="ECO:0000313" key="1">
    <source>
        <dbReference type="EMBL" id="KAL0927776.1"/>
    </source>
</evidence>
<dbReference type="AlphaFoldDB" id="A0ABD0W0K9"/>
<comment type="caution">
    <text evidence="1">The sequence shown here is derived from an EMBL/GenBank/DDBJ whole genome shotgun (WGS) entry which is preliminary data.</text>
</comment>
<name>A0ABD0W0K9_DENTH</name>
<keyword evidence="2" id="KW-1185">Reference proteome</keyword>